<proteinExistence type="inferred from homology"/>
<evidence type="ECO:0000256" key="1">
    <source>
        <dbReference type="ARBA" id="ARBA00006494"/>
    </source>
</evidence>
<evidence type="ECO:0000313" key="8">
    <source>
        <dbReference type="Proteomes" id="UP001497382"/>
    </source>
</evidence>
<dbReference type="AlphaFoldDB" id="A0AAV1ZJ28"/>
<dbReference type="SUPFAM" id="SSF52833">
    <property type="entry name" value="Thioredoxin-like"/>
    <property type="match status" value="1"/>
</dbReference>
<dbReference type="InterPro" id="IPR014440">
    <property type="entry name" value="HCCAis_GSTk"/>
</dbReference>
<reference evidence="7 8" key="1">
    <citation type="submission" date="2024-04" db="EMBL/GenBank/DDBJ databases">
        <authorList>
            <person name="Rising A."/>
            <person name="Reimegard J."/>
            <person name="Sonavane S."/>
            <person name="Akerstrom W."/>
            <person name="Nylinder S."/>
            <person name="Hedman E."/>
            <person name="Kallberg Y."/>
        </authorList>
    </citation>
    <scope>NUCLEOTIDE SEQUENCE [LARGE SCALE GENOMIC DNA]</scope>
</reference>
<feature type="active site" description="Nucleophile" evidence="5">
    <location>
        <position position="16"/>
    </location>
</feature>
<dbReference type="PANTHER" id="PTHR42943">
    <property type="entry name" value="GLUTATHIONE S-TRANSFERASE KAPPA"/>
    <property type="match status" value="1"/>
</dbReference>
<evidence type="ECO:0000256" key="3">
    <source>
        <dbReference type="ARBA" id="ARBA00047960"/>
    </source>
</evidence>
<evidence type="ECO:0000313" key="7">
    <source>
        <dbReference type="EMBL" id="CAL1271402.1"/>
    </source>
</evidence>
<dbReference type="GO" id="GO:0005739">
    <property type="term" value="C:mitochondrion"/>
    <property type="evidence" value="ECO:0007669"/>
    <property type="project" value="TreeGrafter"/>
</dbReference>
<evidence type="ECO:0000259" key="6">
    <source>
        <dbReference type="Pfam" id="PF01323"/>
    </source>
</evidence>
<dbReference type="EC" id="2.5.1.18" evidence="4"/>
<evidence type="ECO:0000256" key="2">
    <source>
        <dbReference type="ARBA" id="ARBA00022679"/>
    </source>
</evidence>
<accession>A0AAV1ZJ28</accession>
<dbReference type="GO" id="GO:0004602">
    <property type="term" value="F:glutathione peroxidase activity"/>
    <property type="evidence" value="ECO:0007669"/>
    <property type="project" value="TreeGrafter"/>
</dbReference>
<dbReference type="PANTHER" id="PTHR42943:SF2">
    <property type="entry name" value="GLUTATHIONE S-TRANSFERASE KAPPA 1"/>
    <property type="match status" value="1"/>
</dbReference>
<dbReference type="EMBL" id="CAXIEN010000054">
    <property type="protein sequence ID" value="CAL1271402.1"/>
    <property type="molecule type" value="Genomic_DNA"/>
</dbReference>
<name>A0AAV1ZJ28_9ARAC</name>
<dbReference type="Gene3D" id="3.40.30.10">
    <property type="entry name" value="Glutaredoxin"/>
    <property type="match status" value="1"/>
</dbReference>
<keyword evidence="8" id="KW-1185">Reference proteome</keyword>
<feature type="domain" description="DSBA-like thioredoxin" evidence="6">
    <location>
        <begin position="8"/>
        <end position="211"/>
    </location>
</feature>
<dbReference type="InterPro" id="IPR001853">
    <property type="entry name" value="DSBA-like_thioredoxin_dom"/>
</dbReference>
<gene>
    <name evidence="7" type="ORF">LARSCL_LOCUS5806</name>
</gene>
<dbReference type="InterPro" id="IPR051924">
    <property type="entry name" value="GST_Kappa/NadH"/>
</dbReference>
<dbReference type="GO" id="GO:0005777">
    <property type="term" value="C:peroxisome"/>
    <property type="evidence" value="ECO:0007669"/>
    <property type="project" value="TreeGrafter"/>
</dbReference>
<dbReference type="Pfam" id="PF01323">
    <property type="entry name" value="DSBA"/>
    <property type="match status" value="1"/>
</dbReference>
<dbReference type="Proteomes" id="UP001497382">
    <property type="component" value="Unassembled WGS sequence"/>
</dbReference>
<dbReference type="GO" id="GO:0006749">
    <property type="term" value="P:glutathione metabolic process"/>
    <property type="evidence" value="ECO:0007669"/>
    <property type="project" value="TreeGrafter"/>
</dbReference>
<keyword evidence="2 4" id="KW-0808">Transferase</keyword>
<evidence type="ECO:0000256" key="5">
    <source>
        <dbReference type="PIRSR" id="PIRSR006386-1"/>
    </source>
</evidence>
<organism evidence="7 8">
    <name type="scientific">Larinioides sclopetarius</name>
    <dbReference type="NCBI Taxonomy" id="280406"/>
    <lineage>
        <taxon>Eukaryota</taxon>
        <taxon>Metazoa</taxon>
        <taxon>Ecdysozoa</taxon>
        <taxon>Arthropoda</taxon>
        <taxon>Chelicerata</taxon>
        <taxon>Arachnida</taxon>
        <taxon>Araneae</taxon>
        <taxon>Araneomorphae</taxon>
        <taxon>Entelegynae</taxon>
        <taxon>Araneoidea</taxon>
        <taxon>Araneidae</taxon>
        <taxon>Larinioides</taxon>
    </lineage>
</organism>
<dbReference type="InterPro" id="IPR036249">
    <property type="entry name" value="Thioredoxin-like_sf"/>
</dbReference>
<dbReference type="PIRSF" id="PIRSF006386">
    <property type="entry name" value="HCCAis_GSTk"/>
    <property type="match status" value="1"/>
</dbReference>
<evidence type="ECO:0000256" key="4">
    <source>
        <dbReference type="PIRNR" id="PIRNR006386"/>
    </source>
</evidence>
<dbReference type="GO" id="GO:0004364">
    <property type="term" value="F:glutathione transferase activity"/>
    <property type="evidence" value="ECO:0007669"/>
    <property type="project" value="UniProtKB-UniRule"/>
</dbReference>
<sequence length="226" mass="25680">MAKVPVLIEFFYDIISPYSYLAFEVLQRYKNVWRIDLRMKPMLLAGVMKNSGNSPPAVVPNKGVYMAQDLKRLQTYFQVPLTLPDNLMDIIMKKGSSLNAQRFLTAVNIQKPEYVESISRAFWLRLYKEHTDITEVQSCKEAGEAAGLDQETLEKCLKTINDPQVKERLKKCTEEALNYGAFGAPMIVAHIKGKPEVFFGSDRFELLAYVLGEQWLGPVPHASSKL</sequence>
<comment type="caution">
    <text evidence="7">The sequence shown here is derived from an EMBL/GenBank/DDBJ whole genome shotgun (WGS) entry which is preliminary data.</text>
</comment>
<dbReference type="FunFam" id="3.40.30.10:FF:000096">
    <property type="entry name" value="Glutathione S-transferase kappa"/>
    <property type="match status" value="1"/>
</dbReference>
<comment type="catalytic activity">
    <reaction evidence="3 4">
        <text>RX + glutathione = an S-substituted glutathione + a halide anion + H(+)</text>
        <dbReference type="Rhea" id="RHEA:16437"/>
        <dbReference type="ChEBI" id="CHEBI:15378"/>
        <dbReference type="ChEBI" id="CHEBI:16042"/>
        <dbReference type="ChEBI" id="CHEBI:17792"/>
        <dbReference type="ChEBI" id="CHEBI:57925"/>
        <dbReference type="ChEBI" id="CHEBI:90779"/>
        <dbReference type="EC" id="2.5.1.18"/>
    </reaction>
</comment>
<comment type="similarity">
    <text evidence="1 4">Belongs to the GST superfamily. Kappa family.</text>
</comment>
<protein>
    <recommendedName>
        <fullName evidence="4">Glutathione S-transferase kappa</fullName>
        <ecNumber evidence="4">2.5.1.18</ecNumber>
    </recommendedName>
</protein>